<dbReference type="EMBL" id="QNRR01000001">
    <property type="protein sequence ID" value="RBP48052.1"/>
    <property type="molecule type" value="Genomic_DNA"/>
</dbReference>
<evidence type="ECO:0000256" key="1">
    <source>
        <dbReference type="SAM" id="Coils"/>
    </source>
</evidence>
<keyword evidence="1" id="KW-0175">Coiled coil</keyword>
<keyword evidence="3" id="KW-1185">Reference proteome</keyword>
<accession>A0A366HUV2</accession>
<proteinExistence type="predicted"/>
<sequence length="255" mass="29132">MIVGGGAYTAWELTEKRKAAARAEKNSAKEVRAKMGKDMEKLMTERLDADGRPRRTDFRLETGKSATTHAERAREFLNGYANDVVAVQNEYLASVEKAGLDNVFDLNRMAADPTFQETDRILEESRAATVTCLRKLLALADNLPKRLDEHGFDEAIKRDILQGYNEGKESPNSMLTETWNLELSLLDEMKKLCDHLHATRSVWTLEDGQFVFQTEEARKKYIEIQERIDAIDAQKSQIQQEAQNKAMKRFKAMQQ</sequence>
<name>A0A366HUV2_9BACT</name>
<evidence type="ECO:0000313" key="3">
    <source>
        <dbReference type="Proteomes" id="UP000253426"/>
    </source>
</evidence>
<feature type="coiled-coil region" evidence="1">
    <location>
        <begin position="214"/>
        <end position="241"/>
    </location>
</feature>
<dbReference type="AlphaFoldDB" id="A0A366HUV2"/>
<gene>
    <name evidence="2" type="ORF">DES53_101852</name>
</gene>
<evidence type="ECO:0000313" key="2">
    <source>
        <dbReference type="EMBL" id="RBP48052.1"/>
    </source>
</evidence>
<comment type="caution">
    <text evidence="2">The sequence shown here is derived from an EMBL/GenBank/DDBJ whole genome shotgun (WGS) entry which is preliminary data.</text>
</comment>
<dbReference type="Proteomes" id="UP000253426">
    <property type="component" value="Unassembled WGS sequence"/>
</dbReference>
<reference evidence="2 3" key="1">
    <citation type="submission" date="2018-06" db="EMBL/GenBank/DDBJ databases">
        <title>Genomic Encyclopedia of Type Strains, Phase IV (KMG-IV): sequencing the most valuable type-strain genomes for metagenomic binning, comparative biology and taxonomic classification.</title>
        <authorList>
            <person name="Goeker M."/>
        </authorList>
    </citation>
    <scope>NUCLEOTIDE SEQUENCE [LARGE SCALE GENOMIC DNA]</scope>
    <source>
        <strain evidence="2 3">DSM 25532</strain>
    </source>
</reference>
<protein>
    <submittedName>
        <fullName evidence="2">Uncharacterized protein</fullName>
    </submittedName>
</protein>
<organism evidence="2 3">
    <name type="scientific">Roseimicrobium gellanilyticum</name>
    <dbReference type="NCBI Taxonomy" id="748857"/>
    <lineage>
        <taxon>Bacteria</taxon>
        <taxon>Pseudomonadati</taxon>
        <taxon>Verrucomicrobiota</taxon>
        <taxon>Verrucomicrobiia</taxon>
        <taxon>Verrucomicrobiales</taxon>
        <taxon>Verrucomicrobiaceae</taxon>
        <taxon>Roseimicrobium</taxon>
    </lineage>
</organism>